<feature type="compositionally biased region" description="Low complexity" evidence="1">
    <location>
        <begin position="214"/>
        <end position="228"/>
    </location>
</feature>
<proteinExistence type="predicted"/>
<organism evidence="2 3">
    <name type="scientific">Coemansia interrupta</name>
    <dbReference type="NCBI Taxonomy" id="1126814"/>
    <lineage>
        <taxon>Eukaryota</taxon>
        <taxon>Fungi</taxon>
        <taxon>Fungi incertae sedis</taxon>
        <taxon>Zoopagomycota</taxon>
        <taxon>Kickxellomycotina</taxon>
        <taxon>Kickxellomycetes</taxon>
        <taxon>Kickxellales</taxon>
        <taxon>Kickxellaceae</taxon>
        <taxon>Coemansia</taxon>
    </lineage>
</organism>
<evidence type="ECO:0000313" key="3">
    <source>
        <dbReference type="Proteomes" id="UP001140172"/>
    </source>
</evidence>
<dbReference type="AlphaFoldDB" id="A0A9W8HPE8"/>
<sequence>MARQDASPAALSFRDPSFTAQANGRAKPSPASPADDLDTLDAFDDINSQEILDLVLHEERQFATQQQQQQQADSAPSPVSANTPAARGNLYPRLAAHIPVQPASAAAAAAASSSLASEGGDELAMLRSENRRLRAEQAGLRAQMATREGEVRIVREHLARTEIDNTKLQEQVAARIALADSARVEAEQRLRREVDRLATALAFQQHDASTAAVQRTPARKAAQQPQKKAAPRGDARFPTAEDFAATPTATATATVSAAPADPPGDEDAGLLAMVADLGPSSGSLAAAALALSQIVRHPADSSATLALFTTHVLTPLHPDSGAEHGQRSAAVHLMLRALDGLPGFRDAWRRALVEDPEAVDVLGAALRGSVEHAGQGDSAAGELAGLLARLLGRLVGLCKDGSVAAGVWRSARVLSLAPLVASPHMPLQGVHGLLQLACKLSATILSAGHPLELERFLLASLGRLRLALVRGEPGAVSAEHMFLVLLASVMTGEASVVLINQMHGFARALVLWFVQEHRALSLAVHGGAGERVRMFVQYAMCLKVVLSEVGDVVELLGGEFDPAFFAFVAACTRLTVGERAFEHAPDIRELAADLLAYVVTEEQALSIQGLE</sequence>
<keyword evidence="3" id="KW-1185">Reference proteome</keyword>
<protein>
    <submittedName>
        <fullName evidence="2">Uncharacterized protein</fullName>
    </submittedName>
</protein>
<reference evidence="2" key="1">
    <citation type="submission" date="2022-07" db="EMBL/GenBank/DDBJ databases">
        <title>Phylogenomic reconstructions and comparative analyses of Kickxellomycotina fungi.</title>
        <authorList>
            <person name="Reynolds N.K."/>
            <person name="Stajich J.E."/>
            <person name="Barry K."/>
            <person name="Grigoriev I.V."/>
            <person name="Crous P."/>
            <person name="Smith M.E."/>
        </authorList>
    </citation>
    <scope>NUCLEOTIDE SEQUENCE</scope>
    <source>
        <strain evidence="2">BCRC 34489</strain>
    </source>
</reference>
<dbReference type="OrthoDB" id="5560192at2759"/>
<feature type="region of interest" description="Disordered" evidence="1">
    <location>
        <begin position="208"/>
        <end position="239"/>
    </location>
</feature>
<feature type="compositionally biased region" description="Polar residues" evidence="1">
    <location>
        <begin position="72"/>
        <end position="83"/>
    </location>
</feature>
<feature type="region of interest" description="Disordered" evidence="1">
    <location>
        <begin position="61"/>
        <end position="86"/>
    </location>
</feature>
<comment type="caution">
    <text evidence="2">The sequence shown here is derived from an EMBL/GenBank/DDBJ whole genome shotgun (WGS) entry which is preliminary data.</text>
</comment>
<evidence type="ECO:0000313" key="2">
    <source>
        <dbReference type="EMBL" id="KAJ2786636.1"/>
    </source>
</evidence>
<dbReference type="Proteomes" id="UP001140172">
    <property type="component" value="Unassembled WGS sequence"/>
</dbReference>
<gene>
    <name evidence="2" type="ORF">GGI15_001351</name>
</gene>
<name>A0A9W8HPE8_9FUNG</name>
<feature type="region of interest" description="Disordered" evidence="1">
    <location>
        <begin position="1"/>
        <end position="39"/>
    </location>
</feature>
<dbReference type="EMBL" id="JANBUM010000050">
    <property type="protein sequence ID" value="KAJ2786636.1"/>
    <property type="molecule type" value="Genomic_DNA"/>
</dbReference>
<accession>A0A9W8HPE8</accession>
<evidence type="ECO:0000256" key="1">
    <source>
        <dbReference type="SAM" id="MobiDB-lite"/>
    </source>
</evidence>